<dbReference type="Pfam" id="PF13581">
    <property type="entry name" value="HATPase_c_2"/>
    <property type="match status" value="1"/>
</dbReference>
<dbReference type="Gene3D" id="3.30.565.10">
    <property type="entry name" value="Histidine kinase-like ATPase, C-terminal domain"/>
    <property type="match status" value="1"/>
</dbReference>
<reference evidence="4" key="1">
    <citation type="submission" date="2021-04" db="EMBL/GenBank/DDBJ databases">
        <title>Pseudonocardia sp. nov., isolated from sandy soil of mangrove forest.</title>
        <authorList>
            <person name="Zan Z."/>
            <person name="Huang R."/>
            <person name="Liu W."/>
        </authorList>
    </citation>
    <scope>NUCLEOTIDE SEQUENCE</scope>
    <source>
        <strain evidence="4">S2-4</strain>
    </source>
</reference>
<evidence type="ECO:0000256" key="1">
    <source>
        <dbReference type="ARBA" id="ARBA00022527"/>
    </source>
</evidence>
<protein>
    <submittedName>
        <fullName evidence="4">ATP-binding protein</fullName>
    </submittedName>
</protein>
<keyword evidence="1" id="KW-0723">Serine/threonine-protein kinase</keyword>
<evidence type="ECO:0000313" key="4">
    <source>
        <dbReference type="EMBL" id="MCO1658840.1"/>
    </source>
</evidence>
<feature type="compositionally biased region" description="Basic and acidic residues" evidence="2">
    <location>
        <begin position="141"/>
        <end position="154"/>
    </location>
</feature>
<sequence>MPTVVALLVVALAVLGLAAMALVALPLAILLEVTVLALVAGTGMRLRRMRRPRREGARAGPRWTTGWESEPLADAVPVVRGRLAVVLDEWGLTGEAAEPTLLVVTELVSNAAEHGRAPVRLAVELRGDAVRVEVYDGSPEQPRRRPHDPARDRGRGLLLVDGLSGGWGWIPSPPGKVVWAEVATEWPE</sequence>
<dbReference type="SUPFAM" id="SSF55874">
    <property type="entry name" value="ATPase domain of HSP90 chaperone/DNA topoisomerase II/histidine kinase"/>
    <property type="match status" value="1"/>
</dbReference>
<accession>A0ABT1A751</accession>
<dbReference type="InterPro" id="IPR036890">
    <property type="entry name" value="HATPase_C_sf"/>
</dbReference>
<dbReference type="EMBL" id="JAGSOV010000059">
    <property type="protein sequence ID" value="MCO1658840.1"/>
    <property type="molecule type" value="Genomic_DNA"/>
</dbReference>
<dbReference type="Proteomes" id="UP001165283">
    <property type="component" value="Unassembled WGS sequence"/>
</dbReference>
<dbReference type="GO" id="GO:0005524">
    <property type="term" value="F:ATP binding"/>
    <property type="evidence" value="ECO:0007669"/>
    <property type="project" value="UniProtKB-KW"/>
</dbReference>
<keyword evidence="4" id="KW-0547">Nucleotide-binding</keyword>
<keyword evidence="1" id="KW-0418">Kinase</keyword>
<organism evidence="4 5">
    <name type="scientific">Pseudonocardia humida</name>
    <dbReference type="NCBI Taxonomy" id="2800819"/>
    <lineage>
        <taxon>Bacteria</taxon>
        <taxon>Bacillati</taxon>
        <taxon>Actinomycetota</taxon>
        <taxon>Actinomycetes</taxon>
        <taxon>Pseudonocardiales</taxon>
        <taxon>Pseudonocardiaceae</taxon>
        <taxon>Pseudonocardia</taxon>
    </lineage>
</organism>
<keyword evidence="1" id="KW-0808">Transferase</keyword>
<keyword evidence="4" id="KW-0067">ATP-binding</keyword>
<comment type="caution">
    <text evidence="4">The sequence shown here is derived from an EMBL/GenBank/DDBJ whole genome shotgun (WGS) entry which is preliminary data.</text>
</comment>
<proteinExistence type="predicted"/>
<gene>
    <name evidence="4" type="ORF">KDL28_27595</name>
</gene>
<name>A0ABT1A751_9PSEU</name>
<dbReference type="InterPro" id="IPR050267">
    <property type="entry name" value="Anti-sigma-factor_SerPK"/>
</dbReference>
<keyword evidence="5" id="KW-1185">Reference proteome</keyword>
<dbReference type="PANTHER" id="PTHR35526:SF3">
    <property type="entry name" value="ANTI-SIGMA-F FACTOR RSBW"/>
    <property type="match status" value="1"/>
</dbReference>
<evidence type="ECO:0000259" key="3">
    <source>
        <dbReference type="Pfam" id="PF13581"/>
    </source>
</evidence>
<dbReference type="CDD" id="cd16936">
    <property type="entry name" value="HATPase_RsbW-like"/>
    <property type="match status" value="1"/>
</dbReference>
<dbReference type="RefSeq" id="WP_252443204.1">
    <property type="nucleotide sequence ID" value="NZ_JAGSOV010000059.1"/>
</dbReference>
<feature type="region of interest" description="Disordered" evidence="2">
    <location>
        <begin position="135"/>
        <end position="154"/>
    </location>
</feature>
<evidence type="ECO:0000256" key="2">
    <source>
        <dbReference type="SAM" id="MobiDB-lite"/>
    </source>
</evidence>
<feature type="domain" description="Histidine kinase/HSP90-like ATPase" evidence="3">
    <location>
        <begin position="73"/>
        <end position="167"/>
    </location>
</feature>
<evidence type="ECO:0000313" key="5">
    <source>
        <dbReference type="Proteomes" id="UP001165283"/>
    </source>
</evidence>
<dbReference type="PANTHER" id="PTHR35526">
    <property type="entry name" value="ANTI-SIGMA-F FACTOR RSBW-RELATED"/>
    <property type="match status" value="1"/>
</dbReference>
<dbReference type="InterPro" id="IPR003594">
    <property type="entry name" value="HATPase_dom"/>
</dbReference>